<keyword evidence="5" id="KW-0520">NAD</keyword>
<feature type="domain" description="RCK C-terminal" evidence="8">
    <location>
        <begin position="144"/>
        <end position="228"/>
    </location>
</feature>
<evidence type="ECO:0000313" key="9">
    <source>
        <dbReference type="EMBL" id="GGX58024.1"/>
    </source>
</evidence>
<evidence type="ECO:0000256" key="3">
    <source>
        <dbReference type="ARBA" id="ARBA00022538"/>
    </source>
</evidence>
<dbReference type="NCBIfam" id="NF007039">
    <property type="entry name" value="PRK09496.3-2"/>
    <property type="match status" value="1"/>
</dbReference>
<dbReference type="InterPro" id="IPR006037">
    <property type="entry name" value="RCK_C"/>
</dbReference>
<dbReference type="RefSeq" id="WP_189580622.1">
    <property type="nucleotide sequence ID" value="NZ_BMYV01000001.1"/>
</dbReference>
<name>A0A918KE38_9PROT</name>
<evidence type="ECO:0000313" key="10">
    <source>
        <dbReference type="Proteomes" id="UP000600865"/>
    </source>
</evidence>
<dbReference type="PANTHER" id="PTHR43833">
    <property type="entry name" value="POTASSIUM CHANNEL PROTEIN 2-RELATED-RELATED"/>
    <property type="match status" value="1"/>
</dbReference>
<reference evidence="9 10" key="1">
    <citation type="journal article" date="2014" name="Int. J. Syst. Evol. Microbiol.">
        <title>Complete genome sequence of Corynebacterium casei LMG S-19264T (=DSM 44701T), isolated from a smear-ripened cheese.</title>
        <authorList>
            <consortium name="US DOE Joint Genome Institute (JGI-PGF)"/>
            <person name="Walter F."/>
            <person name="Albersmeier A."/>
            <person name="Kalinowski J."/>
            <person name="Ruckert C."/>
        </authorList>
    </citation>
    <scope>NUCLEOTIDE SEQUENCE [LARGE SCALE GENOMIC DNA]</scope>
    <source>
        <strain evidence="9 10">KCTC 23968</strain>
    </source>
</reference>
<dbReference type="PRINTS" id="PR00335">
    <property type="entry name" value="KUPTAKETRKA"/>
</dbReference>
<dbReference type="Gene3D" id="3.30.70.1450">
    <property type="entry name" value="Regulator of K+ conductance, C-terminal domain"/>
    <property type="match status" value="2"/>
</dbReference>
<sequence>MRVIICGAGRVGYGLAARLSQERNTVTVIDTSSDLIRKITNELDVRGVVGYGSHPDVLVRAGVSDCDMIIAVTYADEVNMMACQVAHSLFDVPTKVARVRAQEYLDNQWNDLYSRENMPIDIIISPEIEIGKAILRRLNTPGAFNVVPFGDGAVQMLGVEILEDCPIVQTPIRQIPDLFIGLHAAVVGIERDGELFAPTPDDPLEVGDRAYIVTQAAHSQRLLEVLGSHQTQARHVVIIGGGNIGTYVAEKLEGKSGMRVRVIERDKERAEKAAEHLTRTVILNGDAMSAEIQEEAGVANAEMVISLTNSDSVNILSAVLAKKIGAKHTISLINEVSMQQMQSELGIDMVIDPRSSTISSILRHVRRGRILEVYSLEQGGAEVIEGEVLDTSPMAGKALRDLSLGEGVAVGAVIANGDVLFPAPELVLKPGNRVVLMAEKGALENIVSMFRVSSDYY</sequence>
<dbReference type="PROSITE" id="PS51201">
    <property type="entry name" value="RCK_N"/>
    <property type="match status" value="2"/>
</dbReference>
<keyword evidence="10" id="KW-1185">Reference proteome</keyword>
<dbReference type="NCBIfam" id="NF007031">
    <property type="entry name" value="PRK09496.1-2"/>
    <property type="match status" value="1"/>
</dbReference>
<gene>
    <name evidence="9" type="primary">trkA</name>
    <name evidence="9" type="ORF">GCM10011309_03960</name>
</gene>
<keyword evidence="2" id="KW-0813">Transport</keyword>
<dbReference type="InterPro" id="IPR050721">
    <property type="entry name" value="Trk_Ktr_HKT_K-transport"/>
</dbReference>
<evidence type="ECO:0000256" key="2">
    <source>
        <dbReference type="ARBA" id="ARBA00022448"/>
    </source>
</evidence>
<keyword evidence="6" id="KW-0406">Ion transport</keyword>
<accession>A0A918KE38</accession>
<dbReference type="Proteomes" id="UP000600865">
    <property type="component" value="Unassembled WGS sequence"/>
</dbReference>
<dbReference type="EMBL" id="BMYV01000001">
    <property type="protein sequence ID" value="GGX58024.1"/>
    <property type="molecule type" value="Genomic_DNA"/>
</dbReference>
<comment type="caution">
    <text evidence="9">The sequence shown here is derived from an EMBL/GenBank/DDBJ whole genome shotgun (WGS) entry which is preliminary data.</text>
</comment>
<evidence type="ECO:0000259" key="8">
    <source>
        <dbReference type="PROSITE" id="PS51202"/>
    </source>
</evidence>
<dbReference type="InterPro" id="IPR003148">
    <property type="entry name" value="RCK_N"/>
</dbReference>
<dbReference type="InterPro" id="IPR036721">
    <property type="entry name" value="RCK_C_sf"/>
</dbReference>
<evidence type="ECO:0000256" key="6">
    <source>
        <dbReference type="ARBA" id="ARBA00023065"/>
    </source>
</evidence>
<dbReference type="AlphaFoldDB" id="A0A918KE38"/>
<dbReference type="Pfam" id="PF02254">
    <property type="entry name" value="TrkA_N"/>
    <property type="match status" value="2"/>
</dbReference>
<evidence type="ECO:0000256" key="4">
    <source>
        <dbReference type="ARBA" id="ARBA00022958"/>
    </source>
</evidence>
<dbReference type="PROSITE" id="PS51202">
    <property type="entry name" value="RCK_C"/>
    <property type="match status" value="2"/>
</dbReference>
<dbReference type="InterPro" id="IPR006036">
    <property type="entry name" value="K_uptake_TrkA"/>
</dbReference>
<dbReference type="NCBIfam" id="NF007032">
    <property type="entry name" value="PRK09496.1-4"/>
    <property type="match status" value="1"/>
</dbReference>
<dbReference type="Pfam" id="PF02080">
    <property type="entry name" value="TrkA_C"/>
    <property type="match status" value="2"/>
</dbReference>
<feature type="domain" description="RCK N-terminal" evidence="7">
    <location>
        <begin position="233"/>
        <end position="351"/>
    </location>
</feature>
<proteinExistence type="predicted"/>
<dbReference type="SUPFAM" id="SSF51735">
    <property type="entry name" value="NAD(P)-binding Rossmann-fold domains"/>
    <property type="match status" value="2"/>
</dbReference>
<dbReference type="PANTHER" id="PTHR43833:SF5">
    <property type="entry name" value="TRK SYSTEM POTASSIUM UPTAKE PROTEIN TRKA"/>
    <property type="match status" value="1"/>
</dbReference>
<evidence type="ECO:0000259" key="7">
    <source>
        <dbReference type="PROSITE" id="PS51201"/>
    </source>
</evidence>
<keyword evidence="3" id="KW-0633">Potassium transport</keyword>
<organism evidence="9 10">
    <name type="scientific">Litorimonas cladophorae</name>
    <dbReference type="NCBI Taxonomy" id="1220491"/>
    <lineage>
        <taxon>Bacteria</taxon>
        <taxon>Pseudomonadati</taxon>
        <taxon>Pseudomonadota</taxon>
        <taxon>Alphaproteobacteria</taxon>
        <taxon>Maricaulales</taxon>
        <taxon>Robiginitomaculaceae</taxon>
    </lineage>
</organism>
<evidence type="ECO:0000256" key="1">
    <source>
        <dbReference type="ARBA" id="ARBA00017378"/>
    </source>
</evidence>
<dbReference type="InterPro" id="IPR036291">
    <property type="entry name" value="NAD(P)-bd_dom_sf"/>
</dbReference>
<dbReference type="GO" id="GO:0015079">
    <property type="term" value="F:potassium ion transmembrane transporter activity"/>
    <property type="evidence" value="ECO:0007669"/>
    <property type="project" value="InterPro"/>
</dbReference>
<feature type="domain" description="RCK C-terminal" evidence="8">
    <location>
        <begin position="371"/>
        <end position="452"/>
    </location>
</feature>
<evidence type="ECO:0000256" key="5">
    <source>
        <dbReference type="ARBA" id="ARBA00023027"/>
    </source>
</evidence>
<dbReference type="GO" id="GO:0005886">
    <property type="term" value="C:plasma membrane"/>
    <property type="evidence" value="ECO:0007669"/>
    <property type="project" value="InterPro"/>
</dbReference>
<protein>
    <recommendedName>
        <fullName evidence="1">Trk system potassium uptake protein TrkA</fullName>
    </recommendedName>
</protein>
<dbReference type="Gene3D" id="3.40.50.720">
    <property type="entry name" value="NAD(P)-binding Rossmann-like Domain"/>
    <property type="match status" value="2"/>
</dbReference>
<dbReference type="SUPFAM" id="SSF116726">
    <property type="entry name" value="TrkA C-terminal domain-like"/>
    <property type="match status" value="2"/>
</dbReference>
<keyword evidence="4" id="KW-0630">Potassium</keyword>
<feature type="domain" description="RCK N-terminal" evidence="7">
    <location>
        <begin position="1"/>
        <end position="124"/>
    </location>
</feature>